<dbReference type="STRING" id="582675.SAMN05192565_111113"/>
<dbReference type="Proteomes" id="UP000199229">
    <property type="component" value="Unassembled WGS sequence"/>
</dbReference>
<dbReference type="Pfam" id="PF12833">
    <property type="entry name" value="HTH_18"/>
    <property type="match status" value="1"/>
</dbReference>
<evidence type="ECO:0000313" key="6">
    <source>
        <dbReference type="Proteomes" id="UP000199229"/>
    </source>
</evidence>
<keyword evidence="3" id="KW-0804">Transcription</keyword>
<dbReference type="PROSITE" id="PS01124">
    <property type="entry name" value="HTH_ARAC_FAMILY_2"/>
    <property type="match status" value="1"/>
</dbReference>
<evidence type="ECO:0000256" key="3">
    <source>
        <dbReference type="ARBA" id="ARBA00023163"/>
    </source>
</evidence>
<dbReference type="SMART" id="SM00342">
    <property type="entry name" value="HTH_ARAC"/>
    <property type="match status" value="1"/>
</dbReference>
<dbReference type="InterPro" id="IPR046532">
    <property type="entry name" value="DUF6597"/>
</dbReference>
<keyword evidence="6" id="KW-1185">Reference proteome</keyword>
<dbReference type="GO" id="GO:0003700">
    <property type="term" value="F:DNA-binding transcription factor activity"/>
    <property type="evidence" value="ECO:0007669"/>
    <property type="project" value="InterPro"/>
</dbReference>
<gene>
    <name evidence="5" type="ORF">SAMN05192565_111113</name>
</gene>
<protein>
    <submittedName>
        <fullName evidence="5">Helix-turn-helix domain-containing protein</fullName>
    </submittedName>
</protein>
<dbReference type="AlphaFoldDB" id="A0A1I2URE4"/>
<evidence type="ECO:0000259" key="4">
    <source>
        <dbReference type="PROSITE" id="PS01124"/>
    </source>
</evidence>
<accession>A0A1I2URE4</accession>
<dbReference type="InterPro" id="IPR018060">
    <property type="entry name" value="HTH_AraC"/>
</dbReference>
<organism evidence="5 6">
    <name type="scientific">Methylobacterium gossipiicola</name>
    <dbReference type="NCBI Taxonomy" id="582675"/>
    <lineage>
        <taxon>Bacteria</taxon>
        <taxon>Pseudomonadati</taxon>
        <taxon>Pseudomonadota</taxon>
        <taxon>Alphaproteobacteria</taxon>
        <taxon>Hyphomicrobiales</taxon>
        <taxon>Methylobacteriaceae</taxon>
        <taxon>Methylobacterium</taxon>
    </lineage>
</organism>
<dbReference type="Pfam" id="PF20240">
    <property type="entry name" value="DUF6597"/>
    <property type="match status" value="1"/>
</dbReference>
<evidence type="ECO:0000256" key="2">
    <source>
        <dbReference type="ARBA" id="ARBA00023125"/>
    </source>
</evidence>
<dbReference type="RefSeq" id="WP_091972065.1">
    <property type="nucleotide sequence ID" value="NZ_FOPM01000011.1"/>
</dbReference>
<dbReference type="EMBL" id="FOPM01000011">
    <property type="protein sequence ID" value="SFG79570.1"/>
    <property type="molecule type" value="Genomic_DNA"/>
</dbReference>
<keyword evidence="1" id="KW-0805">Transcription regulation</keyword>
<evidence type="ECO:0000256" key="1">
    <source>
        <dbReference type="ARBA" id="ARBA00023015"/>
    </source>
</evidence>
<dbReference type="PANTHER" id="PTHR46796">
    <property type="entry name" value="HTH-TYPE TRANSCRIPTIONAL ACTIVATOR RHAS-RELATED"/>
    <property type="match status" value="1"/>
</dbReference>
<keyword evidence="2" id="KW-0238">DNA-binding</keyword>
<name>A0A1I2URE4_9HYPH</name>
<dbReference type="OrthoDB" id="9809338at2"/>
<dbReference type="InterPro" id="IPR050204">
    <property type="entry name" value="AraC_XylS_family_regulators"/>
</dbReference>
<evidence type="ECO:0000313" key="5">
    <source>
        <dbReference type="EMBL" id="SFG79570.1"/>
    </source>
</evidence>
<dbReference type="Gene3D" id="1.10.10.60">
    <property type="entry name" value="Homeodomain-like"/>
    <property type="match status" value="1"/>
</dbReference>
<reference evidence="6" key="1">
    <citation type="submission" date="2016-10" db="EMBL/GenBank/DDBJ databases">
        <authorList>
            <person name="Varghese N."/>
            <person name="Submissions S."/>
        </authorList>
    </citation>
    <scope>NUCLEOTIDE SEQUENCE [LARGE SCALE GENOMIC DNA]</scope>
    <source>
        <strain evidence="6">Gh-105</strain>
    </source>
</reference>
<feature type="domain" description="HTH araC/xylS-type" evidence="4">
    <location>
        <begin position="148"/>
        <end position="248"/>
    </location>
</feature>
<proteinExistence type="predicted"/>
<sequence>MQRSYQEDSKAVWHPLAIETIWRSFAVCDGHHRVLPDGRCDIILRFPSDGLKPSGAIAVRIAGPSTRFHLVPISAGTAFVGVRLRPGMAGGVLALNPGSIVDRVLMDDEAMTALPALAELCRPAASIDALTERLGLFVAGRFRLSHVDPLTTSMIDMLHVTGGRMPIAELAKLHDMDVRTARRRITAATGLGPKQLAAIIRFHRALRLRHAGLGSANAAIEAGYADQAHMSRTFRQMGGIGSARLPELALAGLTS</sequence>
<dbReference type="GO" id="GO:0043565">
    <property type="term" value="F:sequence-specific DNA binding"/>
    <property type="evidence" value="ECO:0007669"/>
    <property type="project" value="InterPro"/>
</dbReference>
<dbReference type="PANTHER" id="PTHR46796:SF15">
    <property type="entry name" value="BLL1074 PROTEIN"/>
    <property type="match status" value="1"/>
</dbReference>